<evidence type="ECO:0000313" key="2">
    <source>
        <dbReference type="EMBL" id="SFO55503.1"/>
    </source>
</evidence>
<dbReference type="Pfam" id="PF11774">
    <property type="entry name" value="Lsr2"/>
    <property type="match status" value="1"/>
</dbReference>
<sequence length="100" mass="10934">MAQQVRVTMTGDLDGSEASETVSFAVDGREYEIDLNEKNVSKLRSSLHAYMESGRRLKELGAERLHPTRALVAVNAPLRSASGRRTTASRSAIVAAFRLT</sequence>
<protein>
    <submittedName>
        <fullName evidence="2">Lsr2 protein</fullName>
    </submittedName>
</protein>
<dbReference type="Proteomes" id="UP000183413">
    <property type="component" value="Unassembled WGS sequence"/>
</dbReference>
<dbReference type="AlphaFoldDB" id="A0A1I5I4L3"/>
<feature type="domain" description="Lsr2 dimerization" evidence="1">
    <location>
        <begin position="1"/>
        <end position="57"/>
    </location>
</feature>
<evidence type="ECO:0000313" key="3">
    <source>
        <dbReference type="Proteomes" id="UP000183413"/>
    </source>
</evidence>
<dbReference type="InterPro" id="IPR024412">
    <property type="entry name" value="Lsr2_dim_dom"/>
</dbReference>
<dbReference type="InterPro" id="IPR042261">
    <property type="entry name" value="Lsr2-like_dimerization"/>
</dbReference>
<accession>A0A1I5I4L3</accession>
<dbReference type="InParanoid" id="A0A1I5I4L3"/>
<dbReference type="Gene3D" id="3.30.60.230">
    <property type="entry name" value="Lsr2, dimerization domain"/>
    <property type="match status" value="1"/>
</dbReference>
<evidence type="ECO:0000259" key="1">
    <source>
        <dbReference type="Pfam" id="PF11774"/>
    </source>
</evidence>
<keyword evidence="3" id="KW-1185">Reference proteome</keyword>
<dbReference type="GO" id="GO:0003677">
    <property type="term" value="F:DNA binding"/>
    <property type="evidence" value="ECO:0007669"/>
    <property type="project" value="InterPro"/>
</dbReference>
<name>A0A1I5I4L3_9ACTN</name>
<organism evidence="2 3">
    <name type="scientific">Actinomadura madurae</name>
    <dbReference type="NCBI Taxonomy" id="1993"/>
    <lineage>
        <taxon>Bacteria</taxon>
        <taxon>Bacillati</taxon>
        <taxon>Actinomycetota</taxon>
        <taxon>Actinomycetes</taxon>
        <taxon>Streptosporangiales</taxon>
        <taxon>Thermomonosporaceae</taxon>
        <taxon>Actinomadura</taxon>
    </lineage>
</organism>
<reference evidence="2 3" key="1">
    <citation type="submission" date="2016-10" db="EMBL/GenBank/DDBJ databases">
        <authorList>
            <person name="de Groot N.N."/>
        </authorList>
    </citation>
    <scope>NUCLEOTIDE SEQUENCE [LARGE SCALE GENOMIC DNA]</scope>
    <source>
        <strain evidence="2 3">DSM 43067</strain>
    </source>
</reference>
<gene>
    <name evidence="2" type="ORF">SAMN04489713_107124</name>
</gene>
<proteinExistence type="predicted"/>
<dbReference type="EMBL" id="FOVH01000007">
    <property type="protein sequence ID" value="SFO55503.1"/>
    <property type="molecule type" value="Genomic_DNA"/>
</dbReference>
<dbReference type="STRING" id="1993.SAMN04489713_107124"/>